<protein>
    <recommendedName>
        <fullName evidence="3">Cell division inhibitor SulA</fullName>
    </recommendedName>
</protein>
<dbReference type="InterPro" id="IPR027417">
    <property type="entry name" value="P-loop_NTPase"/>
</dbReference>
<proteinExistence type="predicted"/>
<sequence length="136" mass="15872">MRLLNDLMYSSGSHHYAGRHTFRNATRHDAMESYLYDRLAQLSQLQQWILITSESYRPDLRSLDSHKIPSHQVVQLRPSKTMDEYHVIRKAILSGNACAIVASQQLTEQAQKQLIQLGQQYHCEVFFVTDSSRHYH</sequence>
<organism evidence="1 2">
    <name type="scientific">Vibrio gazogenes DSM 21264 = NBRC 103151</name>
    <dbReference type="NCBI Taxonomy" id="1123492"/>
    <lineage>
        <taxon>Bacteria</taxon>
        <taxon>Pseudomonadati</taxon>
        <taxon>Pseudomonadota</taxon>
        <taxon>Gammaproteobacteria</taxon>
        <taxon>Vibrionales</taxon>
        <taxon>Vibrionaceae</taxon>
        <taxon>Vibrio</taxon>
    </lineage>
</organism>
<evidence type="ECO:0000313" key="2">
    <source>
        <dbReference type="Proteomes" id="UP000184159"/>
    </source>
</evidence>
<evidence type="ECO:0008006" key="3">
    <source>
        <dbReference type="Google" id="ProtNLM"/>
    </source>
</evidence>
<reference evidence="2" key="1">
    <citation type="submission" date="2016-11" db="EMBL/GenBank/DDBJ databases">
        <authorList>
            <person name="Varghese N."/>
            <person name="Submissions S."/>
        </authorList>
    </citation>
    <scope>NUCLEOTIDE SEQUENCE [LARGE SCALE GENOMIC DNA]</scope>
    <source>
        <strain evidence="2">DSM 21264</strain>
    </source>
</reference>
<dbReference type="Proteomes" id="UP000184159">
    <property type="component" value="Unassembled WGS sequence"/>
</dbReference>
<name>A0A1M4YMI1_VIBGA</name>
<dbReference type="EMBL" id="FQUH01000005">
    <property type="protein sequence ID" value="SHF06951.1"/>
    <property type="molecule type" value="Genomic_DNA"/>
</dbReference>
<evidence type="ECO:0000313" key="1">
    <source>
        <dbReference type="EMBL" id="SHF06951.1"/>
    </source>
</evidence>
<dbReference type="AlphaFoldDB" id="A0A1M4YMI1"/>
<accession>A0A1M4YMI1</accession>
<dbReference type="RefSeq" id="WP_077316319.1">
    <property type="nucleotide sequence ID" value="NZ_FQUH01000005.1"/>
</dbReference>
<dbReference type="Gene3D" id="3.40.50.300">
    <property type="entry name" value="P-loop containing nucleotide triphosphate hydrolases"/>
    <property type="match status" value="1"/>
</dbReference>
<dbReference type="SUPFAM" id="SSF52540">
    <property type="entry name" value="P-loop containing nucleoside triphosphate hydrolases"/>
    <property type="match status" value="1"/>
</dbReference>
<keyword evidence="2" id="KW-1185">Reference proteome</keyword>
<gene>
    <name evidence="1" type="ORF">SAMN02745781_01375</name>
</gene>